<dbReference type="EMBL" id="BSPW01000019">
    <property type="protein sequence ID" value="GLT17090.1"/>
    <property type="molecule type" value="Genomic_DNA"/>
</dbReference>
<comment type="caution">
    <text evidence="1">The sequence shown here is derived from an EMBL/GenBank/DDBJ whole genome shotgun (WGS) entry which is preliminary data.</text>
</comment>
<reference evidence="2" key="1">
    <citation type="journal article" date="2019" name="Int. J. Syst. Evol. Microbiol.">
        <title>The Global Catalogue of Microorganisms (GCM) 10K type strain sequencing project: providing services to taxonomists for standard genome sequencing and annotation.</title>
        <authorList>
            <consortium name="The Broad Institute Genomics Platform"/>
            <consortium name="The Broad Institute Genome Sequencing Center for Infectious Disease"/>
            <person name="Wu L."/>
            <person name="Ma J."/>
        </authorList>
    </citation>
    <scope>NUCLEOTIDE SEQUENCE [LARGE SCALE GENOMIC DNA]</scope>
    <source>
        <strain evidence="2">NBRC 108723</strain>
    </source>
</reference>
<keyword evidence="2" id="KW-1185">Reference proteome</keyword>
<proteinExistence type="predicted"/>
<protein>
    <submittedName>
        <fullName evidence="1">Uncharacterized protein</fullName>
    </submittedName>
</protein>
<evidence type="ECO:0000313" key="1">
    <source>
        <dbReference type="EMBL" id="GLT17090.1"/>
    </source>
</evidence>
<gene>
    <name evidence="1" type="ORF">GCM10007938_08670</name>
</gene>
<sequence length="59" mass="6976">MLEGFTDIKKLAVRRLPVKLYIVKKTNMNAYSAYIPIKDEQNIRHNQYAFKLIAFQFAL</sequence>
<accession>A0ABQ6EX56</accession>
<organism evidence="1 2">
    <name type="scientific">Vibrio zhanjiangensis</name>
    <dbReference type="NCBI Taxonomy" id="1046128"/>
    <lineage>
        <taxon>Bacteria</taxon>
        <taxon>Pseudomonadati</taxon>
        <taxon>Pseudomonadota</taxon>
        <taxon>Gammaproteobacteria</taxon>
        <taxon>Vibrionales</taxon>
        <taxon>Vibrionaceae</taxon>
        <taxon>Vibrio</taxon>
    </lineage>
</organism>
<name>A0ABQ6EX56_9VIBR</name>
<dbReference type="Proteomes" id="UP001157138">
    <property type="component" value="Unassembled WGS sequence"/>
</dbReference>
<evidence type="ECO:0000313" key="2">
    <source>
        <dbReference type="Proteomes" id="UP001157138"/>
    </source>
</evidence>